<keyword evidence="2" id="KW-0472">Membrane</keyword>
<evidence type="ECO:0000256" key="1">
    <source>
        <dbReference type="SAM" id="MobiDB-lite"/>
    </source>
</evidence>
<keyword evidence="2" id="KW-0812">Transmembrane</keyword>
<reference evidence="4 5" key="1">
    <citation type="submission" date="2018-11" db="EMBL/GenBank/DDBJ databases">
        <title>Complete genome sequence of Paenibacillus baekrokdamisoli strain KCTC 33723.</title>
        <authorList>
            <person name="Kang S.W."/>
            <person name="Lee K.C."/>
            <person name="Kim K.K."/>
            <person name="Kim J.S."/>
            <person name="Kim D.S."/>
            <person name="Ko S.H."/>
            <person name="Yang S.H."/>
            <person name="Lee J.S."/>
        </authorList>
    </citation>
    <scope>NUCLEOTIDE SEQUENCE [LARGE SCALE GENOMIC DNA]</scope>
    <source>
        <strain evidence="4 5">KCTC 33723</strain>
    </source>
</reference>
<evidence type="ECO:0000256" key="2">
    <source>
        <dbReference type="SAM" id="Phobius"/>
    </source>
</evidence>
<protein>
    <recommendedName>
        <fullName evidence="3">DUF4349 domain-containing protein</fullName>
    </recommendedName>
</protein>
<organism evidence="4 5">
    <name type="scientific">Paenibacillus baekrokdamisoli</name>
    <dbReference type="NCBI Taxonomy" id="1712516"/>
    <lineage>
        <taxon>Bacteria</taxon>
        <taxon>Bacillati</taxon>
        <taxon>Bacillota</taxon>
        <taxon>Bacilli</taxon>
        <taxon>Bacillales</taxon>
        <taxon>Paenibacillaceae</taxon>
        <taxon>Paenibacillus</taxon>
    </lineage>
</organism>
<evidence type="ECO:0000313" key="4">
    <source>
        <dbReference type="EMBL" id="BBH21234.1"/>
    </source>
</evidence>
<dbReference type="Proteomes" id="UP000275368">
    <property type="component" value="Chromosome"/>
</dbReference>
<dbReference type="AlphaFoldDB" id="A0A3G9JDJ9"/>
<feature type="region of interest" description="Disordered" evidence="1">
    <location>
        <begin position="337"/>
        <end position="358"/>
    </location>
</feature>
<feature type="transmembrane region" description="Helical" evidence="2">
    <location>
        <begin position="285"/>
        <end position="318"/>
    </location>
</feature>
<sequence length="358" mass="38792">MEEVQKGVRGVKGVKILAAMMIIFTLIVASGCSAASNENSKSNSSADLATTSKAEGSVASESKADSKSNTATESPEAAAGASFGASETDPSIADDAGMNRKLIYRSNVAMQVDDYAKAQTLLKNIIHLSGGYLLKFDDKKTSAELGGTYTIKVPSSGFDSFLTALEKLKGSSYESSIEGTDVTEEYVDLESRMKARQVVEARLLSFMEKAVKTDELLKISNELGDVQTEIERIKGRMRYLDKNVAYSTIELRMYQQTVTEVPVVKEEKTGFLQSLQNALSGSANVVYAFIQGVFIFIAGALPVLLLLVVIGIPVYWAYRSNRRGKSNIASKVQVDEKIAEREAQDSAEPTPPTDDDKL</sequence>
<feature type="region of interest" description="Disordered" evidence="1">
    <location>
        <begin position="38"/>
        <end position="92"/>
    </location>
</feature>
<dbReference type="PROSITE" id="PS51257">
    <property type="entry name" value="PROKAR_LIPOPROTEIN"/>
    <property type="match status" value="1"/>
</dbReference>
<proteinExistence type="predicted"/>
<dbReference type="OrthoDB" id="5381491at2"/>
<dbReference type="InterPro" id="IPR025645">
    <property type="entry name" value="DUF4349"/>
</dbReference>
<accession>A0A3G9JDJ9</accession>
<name>A0A3G9JDJ9_9BACL</name>
<dbReference type="EMBL" id="AP019308">
    <property type="protein sequence ID" value="BBH21234.1"/>
    <property type="molecule type" value="Genomic_DNA"/>
</dbReference>
<dbReference type="Pfam" id="PF14257">
    <property type="entry name" value="DUF4349"/>
    <property type="match status" value="1"/>
</dbReference>
<evidence type="ECO:0000259" key="3">
    <source>
        <dbReference type="Pfam" id="PF14257"/>
    </source>
</evidence>
<dbReference type="RefSeq" id="WP_125657410.1">
    <property type="nucleotide sequence ID" value="NZ_AP019308.1"/>
</dbReference>
<feature type="domain" description="DUF4349" evidence="3">
    <location>
        <begin position="100"/>
        <end position="315"/>
    </location>
</feature>
<keyword evidence="5" id="KW-1185">Reference proteome</keyword>
<gene>
    <name evidence="4" type="ORF">Back11_25790</name>
</gene>
<dbReference type="KEGG" id="pbk:Back11_25790"/>
<feature type="compositionally biased region" description="Low complexity" evidence="1">
    <location>
        <begin position="73"/>
        <end position="87"/>
    </location>
</feature>
<keyword evidence="2" id="KW-1133">Transmembrane helix</keyword>
<evidence type="ECO:0000313" key="5">
    <source>
        <dbReference type="Proteomes" id="UP000275368"/>
    </source>
</evidence>